<evidence type="ECO:0000313" key="2">
    <source>
        <dbReference type="WBParaSite" id="ACRNAN_scaffold1907.g15670.t1"/>
    </source>
</evidence>
<reference evidence="2" key="1">
    <citation type="submission" date="2022-11" db="UniProtKB">
        <authorList>
            <consortium name="WormBaseParasite"/>
        </authorList>
    </citation>
    <scope>IDENTIFICATION</scope>
</reference>
<dbReference type="Proteomes" id="UP000887540">
    <property type="component" value="Unplaced"/>
</dbReference>
<sequence length="241" mass="27350">MDTHKLWMEKVHQLMKTYSFQLEQCKQLARTAQRQQIQSMALGKKHKELIEAHKKLQKESDLLKTSVQFYKGEIENRGEEIGRLKQEIFELKNNRYHPASAAIPSSYSSAYAGNLNSDVQSHIPTFHGTRMTPPLETANTSVCDITISGTVSNTSMLSNVSTAYSNRSKDGSFRLRMDDTMNQREEHNSSNASMSTLFMLGLNSSSKRTSLDISQSSSSSRLSFSRLKKRPYYAPVVKPIW</sequence>
<organism evidence="1 2">
    <name type="scientific">Acrobeloides nanus</name>
    <dbReference type="NCBI Taxonomy" id="290746"/>
    <lineage>
        <taxon>Eukaryota</taxon>
        <taxon>Metazoa</taxon>
        <taxon>Ecdysozoa</taxon>
        <taxon>Nematoda</taxon>
        <taxon>Chromadorea</taxon>
        <taxon>Rhabditida</taxon>
        <taxon>Tylenchina</taxon>
        <taxon>Cephalobomorpha</taxon>
        <taxon>Cephaloboidea</taxon>
        <taxon>Cephalobidae</taxon>
        <taxon>Acrobeloides</taxon>
    </lineage>
</organism>
<protein>
    <submittedName>
        <fullName evidence="2">Uncharacterized protein</fullName>
    </submittedName>
</protein>
<dbReference type="AlphaFoldDB" id="A0A914D5Z3"/>
<name>A0A914D5Z3_9BILA</name>
<keyword evidence="1" id="KW-1185">Reference proteome</keyword>
<proteinExistence type="predicted"/>
<accession>A0A914D5Z3</accession>
<dbReference type="WBParaSite" id="ACRNAN_scaffold1907.g15670.t1">
    <property type="protein sequence ID" value="ACRNAN_scaffold1907.g15670.t1"/>
    <property type="gene ID" value="ACRNAN_scaffold1907.g15670"/>
</dbReference>
<evidence type="ECO:0000313" key="1">
    <source>
        <dbReference type="Proteomes" id="UP000887540"/>
    </source>
</evidence>